<feature type="region of interest" description="Disordered" evidence="1">
    <location>
        <begin position="55"/>
        <end position="85"/>
    </location>
</feature>
<sequence length="147" mass="16535">MTRLHYNRYWYYDPGSSRFISKDPIGLASGVNVFQYAPNPVQWVDPFGWAKYSRGAKAGNKPSFEPRPGEYKVRDGNVQPTHGVSVFDNPEGCSCRGFIPHEADPESISEDLKIIQRGKDPAHFEIMPANPMAEDDYKSALGKIKVK</sequence>
<name>A0A3N8Q6I2_9BURK</name>
<dbReference type="EMBL" id="QTQV01000053">
    <property type="protein sequence ID" value="RQT02659.1"/>
    <property type="molecule type" value="Genomic_DNA"/>
</dbReference>
<accession>A0A3N8Q6I2</accession>
<evidence type="ECO:0000313" key="3">
    <source>
        <dbReference type="Proteomes" id="UP000277921"/>
    </source>
</evidence>
<gene>
    <name evidence="2" type="ORF">DF051_38990</name>
</gene>
<dbReference type="Proteomes" id="UP000277921">
    <property type="component" value="Unassembled WGS sequence"/>
</dbReference>
<comment type="caution">
    <text evidence="2">The sequence shown here is derived from an EMBL/GenBank/DDBJ whole genome shotgun (WGS) entry which is preliminary data.</text>
</comment>
<dbReference type="AlphaFoldDB" id="A0A3N8Q6I2"/>
<dbReference type="NCBIfam" id="TIGR03696">
    <property type="entry name" value="Rhs_assc_core"/>
    <property type="match status" value="1"/>
</dbReference>
<evidence type="ECO:0000313" key="2">
    <source>
        <dbReference type="EMBL" id="RQT02659.1"/>
    </source>
</evidence>
<dbReference type="Gene3D" id="2.180.10.10">
    <property type="entry name" value="RHS repeat-associated core"/>
    <property type="match status" value="1"/>
</dbReference>
<reference evidence="2 3" key="1">
    <citation type="submission" date="2018-08" db="EMBL/GenBank/DDBJ databases">
        <title>Comparative analysis of Burkholderia isolates from Puerto Rico.</title>
        <authorList>
            <person name="Hall C."/>
            <person name="Sahl J."/>
            <person name="Wagner D."/>
        </authorList>
    </citation>
    <scope>NUCLEOTIDE SEQUENCE [LARGE SCALE GENOMIC DNA]</scope>
    <source>
        <strain evidence="2 3">Bp9025</strain>
    </source>
</reference>
<protein>
    <submittedName>
        <fullName evidence="2">RHS repeat-associated core domain-containing protein</fullName>
    </submittedName>
</protein>
<evidence type="ECO:0000256" key="1">
    <source>
        <dbReference type="SAM" id="MobiDB-lite"/>
    </source>
</evidence>
<proteinExistence type="predicted"/>
<organism evidence="2 3">
    <name type="scientific">Burkholderia contaminans</name>
    <dbReference type="NCBI Taxonomy" id="488447"/>
    <lineage>
        <taxon>Bacteria</taxon>
        <taxon>Pseudomonadati</taxon>
        <taxon>Pseudomonadota</taxon>
        <taxon>Betaproteobacteria</taxon>
        <taxon>Burkholderiales</taxon>
        <taxon>Burkholderiaceae</taxon>
        <taxon>Burkholderia</taxon>
        <taxon>Burkholderia cepacia complex</taxon>
    </lineage>
</organism>
<dbReference type="InterPro" id="IPR022385">
    <property type="entry name" value="Rhs_assc_core"/>
</dbReference>